<evidence type="ECO:0000313" key="1">
    <source>
        <dbReference type="EMBL" id="WEG35883.1"/>
    </source>
</evidence>
<protein>
    <submittedName>
        <fullName evidence="1">Uncharacterized protein</fullName>
    </submittedName>
</protein>
<name>A0ABY8C9B9_9FIRM</name>
<organism evidence="1 2">
    <name type="scientific">Amygdalobacter indicium</name>
    <dbReference type="NCBI Taxonomy" id="3029272"/>
    <lineage>
        <taxon>Bacteria</taxon>
        <taxon>Bacillati</taxon>
        <taxon>Bacillota</taxon>
        <taxon>Clostridia</taxon>
        <taxon>Eubacteriales</taxon>
        <taxon>Oscillospiraceae</taxon>
        <taxon>Amygdalobacter</taxon>
    </lineage>
</organism>
<dbReference type="Proteomes" id="UP001220478">
    <property type="component" value="Chromosome"/>
</dbReference>
<sequence>MPPVFFAFLYKSGGGDEEKLANLPAAGEKRSNFSVPGQNVPLNLHKLL</sequence>
<dbReference type="EMBL" id="CP118868">
    <property type="protein sequence ID" value="WEG35883.1"/>
    <property type="molecule type" value="Genomic_DNA"/>
</dbReference>
<gene>
    <name evidence="1" type="ORF">PYS61_01575</name>
</gene>
<accession>A0ABY8C9B9</accession>
<evidence type="ECO:0000313" key="2">
    <source>
        <dbReference type="Proteomes" id="UP001220478"/>
    </source>
</evidence>
<proteinExistence type="predicted"/>
<keyword evidence="2" id="KW-1185">Reference proteome</keyword>
<reference evidence="1 2" key="1">
    <citation type="submission" date="2023-02" db="EMBL/GenBank/DDBJ databases">
        <title>Novel Oscillospiraceae bacterial genomes.</title>
        <authorList>
            <person name="Srinivasan S."/>
            <person name="Austin M.N."/>
            <person name="Fiedler T.L."/>
            <person name="Strenk S.M."/>
            <person name="Agnew K.J."/>
            <person name="Nagana Gowda G.A."/>
            <person name="Raftery D."/>
            <person name="Beamer M.A."/>
            <person name="Achilles S.L."/>
            <person name="Wiesenfeld H.C."/>
            <person name="Fredricks D.N."/>
            <person name="Hillier S.L."/>
        </authorList>
    </citation>
    <scope>NUCLEOTIDE SEQUENCE [LARGE SCALE GENOMIC DNA]</scope>
    <source>
        <strain evidence="1 2">CHIC02 1186E3-8</strain>
    </source>
</reference>
<dbReference type="RefSeq" id="WP_315571951.1">
    <property type="nucleotide sequence ID" value="NZ_CP118868.1"/>
</dbReference>